<keyword evidence="9" id="KW-1185">Reference proteome</keyword>
<dbReference type="Gene3D" id="3.40.50.1970">
    <property type="match status" value="1"/>
</dbReference>
<comment type="function">
    <text evidence="3 4">Catalyzes the conversion of N5-carboxyaminoimidazole ribonucleotide (N5-CAIR) to 4-carboxy-5-aminoimidazole ribonucleotide (CAIR).</text>
</comment>
<accession>A0A561PTS2</accession>
<dbReference type="PIRSF" id="PIRSF001338">
    <property type="entry name" value="AIR_carboxylase"/>
    <property type="match status" value="1"/>
</dbReference>
<comment type="similarity">
    <text evidence="3">Belongs to the AIR carboxylase family. Class I subfamily.</text>
</comment>
<feature type="domain" description="PurE" evidence="7">
    <location>
        <begin position="16"/>
        <end position="164"/>
    </location>
</feature>
<dbReference type="InterPro" id="IPR033747">
    <property type="entry name" value="PurE_ClassI"/>
</dbReference>
<reference evidence="8 9" key="1">
    <citation type="submission" date="2019-06" db="EMBL/GenBank/DDBJ databases">
        <title>Sorghum-associated microbial communities from plants grown in Nebraska, USA.</title>
        <authorList>
            <person name="Schachtman D."/>
        </authorList>
    </citation>
    <scope>NUCLEOTIDE SEQUENCE [LARGE SCALE GENOMIC DNA]</scope>
    <source>
        <strain evidence="8 9">1209</strain>
    </source>
</reference>
<comment type="caution">
    <text evidence="8">The sequence shown here is derived from an EMBL/GenBank/DDBJ whole genome shotgun (WGS) entry which is preliminary data.</text>
</comment>
<feature type="binding site" evidence="3 5">
    <location>
        <position position="27"/>
    </location>
    <ligand>
        <name>substrate</name>
    </ligand>
</feature>
<dbReference type="Proteomes" id="UP000320811">
    <property type="component" value="Unassembled WGS sequence"/>
</dbReference>
<dbReference type="Pfam" id="PF00731">
    <property type="entry name" value="AIRC"/>
    <property type="match status" value="1"/>
</dbReference>
<evidence type="ECO:0000256" key="6">
    <source>
        <dbReference type="SAM" id="Phobius"/>
    </source>
</evidence>
<dbReference type="NCBIfam" id="TIGR01162">
    <property type="entry name" value="purE"/>
    <property type="match status" value="1"/>
</dbReference>
<dbReference type="PANTHER" id="PTHR23046">
    <property type="entry name" value="PHOSPHORIBOSYLAMINOIMIDAZOLE CARBOXYLASE CATALYTIC SUBUNIT"/>
    <property type="match status" value="1"/>
</dbReference>
<evidence type="ECO:0000256" key="5">
    <source>
        <dbReference type="PIRSR" id="PIRSR001338-1"/>
    </source>
</evidence>
<keyword evidence="6" id="KW-0472">Membrane</keyword>
<feature type="transmembrane region" description="Helical" evidence="6">
    <location>
        <begin position="111"/>
        <end position="130"/>
    </location>
</feature>
<evidence type="ECO:0000256" key="2">
    <source>
        <dbReference type="ARBA" id="ARBA00023235"/>
    </source>
</evidence>
<dbReference type="SMART" id="SM01001">
    <property type="entry name" value="AIRC"/>
    <property type="match status" value="1"/>
</dbReference>
<dbReference type="GO" id="GO:0006189">
    <property type="term" value="P:'de novo' IMP biosynthetic process"/>
    <property type="evidence" value="ECO:0007669"/>
    <property type="project" value="UniProtKB-UniRule"/>
</dbReference>
<dbReference type="HAMAP" id="MF_01929">
    <property type="entry name" value="PurE_classI"/>
    <property type="match status" value="1"/>
</dbReference>
<evidence type="ECO:0000313" key="8">
    <source>
        <dbReference type="EMBL" id="TWF41496.1"/>
    </source>
</evidence>
<feature type="binding site" evidence="3 5">
    <location>
        <position position="54"/>
    </location>
    <ligand>
        <name>substrate</name>
    </ligand>
</feature>
<protein>
    <recommendedName>
        <fullName evidence="3 4">N5-carboxyaminoimidazole ribonucleotide mutase</fullName>
        <shortName evidence="3 4">N5-CAIR mutase</shortName>
        <ecNumber evidence="3 4">5.4.99.18</ecNumber>
    </recommendedName>
    <alternativeName>
        <fullName evidence="3">5-(carboxyamino)imidazole ribonucleotide mutase</fullName>
    </alternativeName>
</protein>
<feature type="binding site" evidence="3 5">
    <location>
        <position position="24"/>
    </location>
    <ligand>
        <name>substrate</name>
    </ligand>
</feature>
<evidence type="ECO:0000256" key="1">
    <source>
        <dbReference type="ARBA" id="ARBA00022755"/>
    </source>
</evidence>
<dbReference type="UniPathway" id="UPA00074">
    <property type="reaction ID" value="UER00943"/>
</dbReference>
<evidence type="ECO:0000256" key="4">
    <source>
        <dbReference type="PIRNR" id="PIRNR001338"/>
    </source>
</evidence>
<proteinExistence type="inferred from homology"/>
<dbReference type="InterPro" id="IPR024694">
    <property type="entry name" value="PurE_prokaryotes"/>
</dbReference>
<dbReference type="EMBL" id="VIWO01000003">
    <property type="protein sequence ID" value="TWF41496.1"/>
    <property type="molecule type" value="Genomic_DNA"/>
</dbReference>
<dbReference type="SUPFAM" id="SSF52255">
    <property type="entry name" value="N5-CAIR mutase (phosphoribosylaminoimidazole carboxylase, PurE)"/>
    <property type="match status" value="1"/>
</dbReference>
<feature type="transmembrane region" description="Helical" evidence="6">
    <location>
        <begin position="70"/>
        <end position="91"/>
    </location>
</feature>
<comment type="catalytic activity">
    <reaction evidence="3 4">
        <text>5-carboxyamino-1-(5-phospho-D-ribosyl)imidazole + H(+) = 5-amino-1-(5-phospho-D-ribosyl)imidazole-4-carboxylate</text>
        <dbReference type="Rhea" id="RHEA:13193"/>
        <dbReference type="ChEBI" id="CHEBI:15378"/>
        <dbReference type="ChEBI" id="CHEBI:58730"/>
        <dbReference type="ChEBI" id="CHEBI:77657"/>
        <dbReference type="EC" id="5.4.99.18"/>
    </reaction>
</comment>
<dbReference type="InterPro" id="IPR000031">
    <property type="entry name" value="PurE_dom"/>
</dbReference>
<sequence length="166" mass="17452">MGQLITLTFLLKYQEMKVLIIMGSESDKPVMEESQKHLQYFGIENEMIVASAHRNPDKVRELCITAQEKGFGVIIAAAGMAAALPGVVSAYTSLPVLGVPLDGGLPGGVDALYSIVQMPAGLPVGTLAVGKAGARNAAILAARILALGNKDIAAKVESFKQNGYRI</sequence>
<comment type="pathway">
    <text evidence="3 4">Purine metabolism; IMP biosynthesis via de novo pathway; 5-amino-1-(5-phospho-D-ribosyl)imidazole-4-carboxylate from 5-amino-1-(5-phospho-D-ribosyl)imidazole (N5-CAIR route): step 2/2.</text>
</comment>
<keyword evidence="1 3" id="KW-0658">Purine biosynthesis</keyword>
<evidence type="ECO:0000256" key="3">
    <source>
        <dbReference type="HAMAP-Rule" id="MF_01929"/>
    </source>
</evidence>
<keyword evidence="6" id="KW-0812">Transmembrane</keyword>
<name>A0A561PTS2_9BACT</name>
<gene>
    <name evidence="3" type="primary">purE</name>
    <name evidence="8" type="ORF">FHW36_103300</name>
</gene>
<dbReference type="EC" id="5.4.99.18" evidence="3 4"/>
<dbReference type="AlphaFoldDB" id="A0A561PTS2"/>
<organism evidence="8 9">
    <name type="scientific">Chitinophaga polysaccharea</name>
    <dbReference type="NCBI Taxonomy" id="1293035"/>
    <lineage>
        <taxon>Bacteria</taxon>
        <taxon>Pseudomonadati</taxon>
        <taxon>Bacteroidota</taxon>
        <taxon>Chitinophagia</taxon>
        <taxon>Chitinophagales</taxon>
        <taxon>Chitinophagaceae</taxon>
        <taxon>Chitinophaga</taxon>
    </lineage>
</organism>
<dbReference type="PANTHER" id="PTHR23046:SF2">
    <property type="entry name" value="PHOSPHORIBOSYLAMINOIMIDAZOLE CARBOXYLASE"/>
    <property type="match status" value="1"/>
</dbReference>
<evidence type="ECO:0000259" key="7">
    <source>
        <dbReference type="SMART" id="SM01001"/>
    </source>
</evidence>
<keyword evidence="6" id="KW-1133">Transmembrane helix</keyword>
<evidence type="ECO:0000313" key="9">
    <source>
        <dbReference type="Proteomes" id="UP000320811"/>
    </source>
</evidence>
<keyword evidence="2 3" id="KW-0413">Isomerase</keyword>
<dbReference type="GO" id="GO:0034023">
    <property type="term" value="F:5-(carboxyamino)imidazole ribonucleotide mutase activity"/>
    <property type="evidence" value="ECO:0007669"/>
    <property type="project" value="UniProtKB-UniRule"/>
</dbReference>